<dbReference type="Proteomes" id="UP000823868">
    <property type="component" value="Unassembled WGS sequence"/>
</dbReference>
<proteinExistence type="predicted"/>
<dbReference type="PROSITE" id="PS51272">
    <property type="entry name" value="SLH"/>
    <property type="match status" value="2"/>
</dbReference>
<dbReference type="Pfam" id="PF00395">
    <property type="entry name" value="SLH"/>
    <property type="match status" value="2"/>
</dbReference>
<feature type="signal peptide" evidence="2">
    <location>
        <begin position="1"/>
        <end position="27"/>
    </location>
</feature>
<organism evidence="4 5">
    <name type="scientific">Candidatus Flavonifractor merdigallinarum</name>
    <dbReference type="NCBI Taxonomy" id="2838589"/>
    <lineage>
        <taxon>Bacteria</taxon>
        <taxon>Bacillati</taxon>
        <taxon>Bacillota</taxon>
        <taxon>Clostridia</taxon>
        <taxon>Eubacteriales</taxon>
        <taxon>Oscillospiraceae</taxon>
        <taxon>Flavonifractor</taxon>
    </lineage>
</organism>
<accession>A0A9D1YAC9</accession>
<evidence type="ECO:0000256" key="2">
    <source>
        <dbReference type="SAM" id="SignalP"/>
    </source>
</evidence>
<comment type="caution">
    <text evidence="4">The sequence shown here is derived from an EMBL/GenBank/DDBJ whole genome shotgun (WGS) entry which is preliminary data.</text>
</comment>
<evidence type="ECO:0000259" key="3">
    <source>
        <dbReference type="PROSITE" id="PS51272"/>
    </source>
</evidence>
<feature type="domain" description="SLH" evidence="3">
    <location>
        <begin position="153"/>
        <end position="216"/>
    </location>
</feature>
<reference evidence="4" key="2">
    <citation type="submission" date="2021-04" db="EMBL/GenBank/DDBJ databases">
        <authorList>
            <person name="Gilroy R."/>
        </authorList>
    </citation>
    <scope>NUCLEOTIDE SEQUENCE</scope>
    <source>
        <strain evidence="4">ChiBcec16_6824</strain>
    </source>
</reference>
<dbReference type="EMBL" id="DXDX01000197">
    <property type="protein sequence ID" value="HIY22386.1"/>
    <property type="molecule type" value="Genomic_DNA"/>
</dbReference>
<keyword evidence="1" id="KW-0677">Repeat</keyword>
<reference evidence="4" key="1">
    <citation type="journal article" date="2021" name="PeerJ">
        <title>Extensive microbial diversity within the chicken gut microbiome revealed by metagenomics and culture.</title>
        <authorList>
            <person name="Gilroy R."/>
            <person name="Ravi A."/>
            <person name="Getino M."/>
            <person name="Pursley I."/>
            <person name="Horton D.L."/>
            <person name="Alikhan N.F."/>
            <person name="Baker D."/>
            <person name="Gharbi K."/>
            <person name="Hall N."/>
            <person name="Watson M."/>
            <person name="Adriaenssens E.M."/>
            <person name="Foster-Nyarko E."/>
            <person name="Jarju S."/>
            <person name="Secka A."/>
            <person name="Antonio M."/>
            <person name="Oren A."/>
            <person name="Chaudhuri R.R."/>
            <person name="La Ragione R."/>
            <person name="Hildebrand F."/>
            <person name="Pallen M.J."/>
        </authorList>
    </citation>
    <scope>NUCLEOTIDE SEQUENCE</scope>
    <source>
        <strain evidence="4">ChiBcec16_6824</strain>
    </source>
</reference>
<evidence type="ECO:0000256" key="1">
    <source>
        <dbReference type="ARBA" id="ARBA00022737"/>
    </source>
</evidence>
<dbReference type="InterPro" id="IPR001119">
    <property type="entry name" value="SLH_dom"/>
</dbReference>
<dbReference type="AlphaFoldDB" id="A0A9D1YAC9"/>
<keyword evidence="2" id="KW-0732">Signal</keyword>
<sequence>MKQKQRAAAWLLAGALTAGLLSTPASAVEGTPSDWAKSEVATAAAAGLVPQLTGDPSYQDSLTREQFAQLVVQTVEVVLDTQLPAAPQGTFQDCDTPAVLQAYQAGIINGVGSGKFAPTQTTNREQIASMIARAVDYLEENSSLSLAPRAGSLAGFSDASTISSWATESFGRLATNGLMMGTSDTTLSPQAPCTVEQGILLLSRIYTLSQSGETQSQSDVFYRTYPWVLDFGSFMGSTVLEAYESDDDQNGCHYFSYVTNTDWDTISRYTPRMAALNHSELAFQSITDNSRFYLFYNPEHPQYLITFESKMLYVGTVANLRQFIRVGLLPVEFDSSAPPQAYYPEGEYPDFGAVTNYPLYRQPERTGSTVQYTYAASAYAQREECYPWYLQLIQSGWTIDPTSGDGKTGTTWQKGSMSLNLQWSLVSQNSAPRYLYVVTLNNV</sequence>
<feature type="domain" description="SLH" evidence="3">
    <location>
        <begin position="82"/>
        <end position="145"/>
    </location>
</feature>
<name>A0A9D1YAC9_9FIRM</name>
<feature type="chain" id="PRO_5039280511" evidence="2">
    <location>
        <begin position="28"/>
        <end position="443"/>
    </location>
</feature>
<gene>
    <name evidence="4" type="ORF">H9841_10875</name>
</gene>
<protein>
    <submittedName>
        <fullName evidence="4">S-layer homology domain-containing protein</fullName>
    </submittedName>
</protein>
<evidence type="ECO:0000313" key="5">
    <source>
        <dbReference type="Proteomes" id="UP000823868"/>
    </source>
</evidence>
<evidence type="ECO:0000313" key="4">
    <source>
        <dbReference type="EMBL" id="HIY22386.1"/>
    </source>
</evidence>